<reference evidence="4 5" key="1">
    <citation type="submission" date="2019-03" db="EMBL/GenBank/DDBJ databases">
        <title>Genomic Encyclopedia of Type Strains, Phase IV (KMG-IV): sequencing the most valuable type-strain genomes for metagenomic binning, comparative biology and taxonomic classification.</title>
        <authorList>
            <person name="Goeker M."/>
        </authorList>
    </citation>
    <scope>NUCLEOTIDE SEQUENCE [LARGE SCALE GENOMIC DNA]</scope>
    <source>
        <strain evidence="4 5">DSM 14836</strain>
    </source>
</reference>
<comment type="caution">
    <text evidence="4">The sequence shown here is derived from an EMBL/GenBank/DDBJ whole genome shotgun (WGS) entry which is preliminary data.</text>
</comment>
<keyword evidence="5" id="KW-1185">Reference proteome</keyword>
<comment type="similarity">
    <text evidence="1 3">Belongs to the short-chain dehydrogenases/reductases (SDR) family.</text>
</comment>
<proteinExistence type="inferred from homology"/>
<dbReference type="Gene3D" id="3.40.50.720">
    <property type="entry name" value="NAD(P)-binding Rossmann-like Domain"/>
    <property type="match status" value="1"/>
</dbReference>
<dbReference type="InterPro" id="IPR051911">
    <property type="entry name" value="SDR_oxidoreductase"/>
</dbReference>
<dbReference type="InterPro" id="IPR020904">
    <property type="entry name" value="Sc_DH/Rdtase_CS"/>
</dbReference>
<dbReference type="PROSITE" id="PS00061">
    <property type="entry name" value="ADH_SHORT"/>
    <property type="match status" value="1"/>
</dbReference>
<sequence length="267" mass="29278">MSKVILITGASSGIGKSIATYLSDKEFKVYGTSRTPEKVKDVSFSMIALDVLSVTSIEKAVAEVIDREGRLDVLINNAGRGLMGAVEDIPMDELKAGFDTNFFGPIEVIKKVMPYMRAQKSGLIINITSLAAYSGLPYRSAYSASKGALELLTESLSMEVKNFGVNVASIAPGSFATSISAGRYYTPVFEDSAYKDAYSKNLQVSDDYVDEGLNPIVIAKLVHKIINSKSPKLHYKIGAFMERFSVVLKRTLPSRVYEKLIMNHYKL</sequence>
<protein>
    <submittedName>
        <fullName evidence="4">Short-subunit dehydrogenase</fullName>
    </submittedName>
</protein>
<evidence type="ECO:0000256" key="1">
    <source>
        <dbReference type="ARBA" id="ARBA00006484"/>
    </source>
</evidence>
<dbReference type="OrthoDB" id="822355at2"/>
<organism evidence="4 5">
    <name type="scientific">Tenacibaculum skagerrakense</name>
    <dbReference type="NCBI Taxonomy" id="186571"/>
    <lineage>
        <taxon>Bacteria</taxon>
        <taxon>Pseudomonadati</taxon>
        <taxon>Bacteroidota</taxon>
        <taxon>Flavobacteriia</taxon>
        <taxon>Flavobacteriales</taxon>
        <taxon>Flavobacteriaceae</taxon>
        <taxon>Tenacibaculum</taxon>
    </lineage>
</organism>
<dbReference type="InterPro" id="IPR002347">
    <property type="entry name" value="SDR_fam"/>
</dbReference>
<evidence type="ECO:0000313" key="5">
    <source>
        <dbReference type="Proteomes" id="UP000294564"/>
    </source>
</evidence>
<dbReference type="PRINTS" id="PR00080">
    <property type="entry name" value="SDRFAMILY"/>
</dbReference>
<dbReference type="SUPFAM" id="SSF51735">
    <property type="entry name" value="NAD(P)-binding Rossmann-fold domains"/>
    <property type="match status" value="1"/>
</dbReference>
<dbReference type="Proteomes" id="UP000294564">
    <property type="component" value="Unassembled WGS sequence"/>
</dbReference>
<dbReference type="PRINTS" id="PR00081">
    <property type="entry name" value="GDHRDH"/>
</dbReference>
<evidence type="ECO:0000256" key="2">
    <source>
        <dbReference type="ARBA" id="ARBA00023002"/>
    </source>
</evidence>
<gene>
    <name evidence="4" type="ORF">EV195_102125</name>
</gene>
<keyword evidence="2" id="KW-0560">Oxidoreductase</keyword>
<dbReference type="AlphaFoldDB" id="A0A4R2NX79"/>
<dbReference type="InterPro" id="IPR036291">
    <property type="entry name" value="NAD(P)-bd_dom_sf"/>
</dbReference>
<evidence type="ECO:0000256" key="3">
    <source>
        <dbReference type="RuleBase" id="RU000363"/>
    </source>
</evidence>
<dbReference type="RefSeq" id="WP_132793531.1">
    <property type="nucleotide sequence ID" value="NZ_SLXM01000002.1"/>
</dbReference>
<name>A0A4R2NX79_9FLAO</name>
<evidence type="ECO:0000313" key="4">
    <source>
        <dbReference type="EMBL" id="TCP26783.1"/>
    </source>
</evidence>
<dbReference type="CDD" id="cd05374">
    <property type="entry name" value="17beta-HSD-like_SDR_c"/>
    <property type="match status" value="1"/>
</dbReference>
<dbReference type="PANTHER" id="PTHR43976:SF16">
    <property type="entry name" value="SHORT-CHAIN DEHYDROGENASE_REDUCTASE FAMILY PROTEIN"/>
    <property type="match status" value="1"/>
</dbReference>
<dbReference type="Pfam" id="PF00106">
    <property type="entry name" value="adh_short"/>
    <property type="match status" value="1"/>
</dbReference>
<dbReference type="PANTHER" id="PTHR43976">
    <property type="entry name" value="SHORT CHAIN DEHYDROGENASE"/>
    <property type="match status" value="1"/>
</dbReference>
<dbReference type="GO" id="GO:0016491">
    <property type="term" value="F:oxidoreductase activity"/>
    <property type="evidence" value="ECO:0007669"/>
    <property type="project" value="UniProtKB-KW"/>
</dbReference>
<accession>A0A4R2NX79</accession>
<dbReference type="EMBL" id="SLXM01000002">
    <property type="protein sequence ID" value="TCP26783.1"/>
    <property type="molecule type" value="Genomic_DNA"/>
</dbReference>